<sequence>MIQFSEYFQLAELALAAYAENLVSGDPSELELRKAEFSINQACNFTDTYYVMIQYTDVTGLSGTVFADKVSGETFLAIRGTEASDLMDLLTDLIDITWLGSTTL</sequence>
<dbReference type="SUPFAM" id="SSF53474">
    <property type="entry name" value="alpha/beta-Hydrolases"/>
    <property type="match status" value="1"/>
</dbReference>
<accession>A0A5C7VNK6</accession>
<evidence type="ECO:0000313" key="1">
    <source>
        <dbReference type="EMBL" id="TXI27286.1"/>
    </source>
</evidence>
<organism evidence="1 2">
    <name type="scientific">Nitrosomonas oligotropha</name>
    <dbReference type="NCBI Taxonomy" id="42354"/>
    <lineage>
        <taxon>Bacteria</taxon>
        <taxon>Pseudomonadati</taxon>
        <taxon>Pseudomonadota</taxon>
        <taxon>Betaproteobacteria</taxon>
        <taxon>Nitrosomonadales</taxon>
        <taxon>Nitrosomonadaceae</taxon>
        <taxon>Nitrosomonas</taxon>
    </lineage>
</organism>
<dbReference type="AlphaFoldDB" id="A0A5C7VNK6"/>
<dbReference type="Gene3D" id="3.40.50.1820">
    <property type="entry name" value="alpha/beta hydrolase"/>
    <property type="match status" value="1"/>
</dbReference>
<dbReference type="EMBL" id="SSFX01000080">
    <property type="protein sequence ID" value="TXI27286.1"/>
    <property type="molecule type" value="Genomic_DNA"/>
</dbReference>
<dbReference type="Proteomes" id="UP000321055">
    <property type="component" value="Unassembled WGS sequence"/>
</dbReference>
<name>A0A5C7VNK6_9PROT</name>
<dbReference type="InterPro" id="IPR029058">
    <property type="entry name" value="AB_hydrolase_fold"/>
</dbReference>
<protein>
    <submittedName>
        <fullName evidence="1">Uncharacterized protein</fullName>
    </submittedName>
</protein>
<proteinExistence type="predicted"/>
<reference evidence="1 2" key="1">
    <citation type="submission" date="2018-09" db="EMBL/GenBank/DDBJ databases">
        <title>Metagenome Assembled Genomes from an Advanced Water Purification Facility.</title>
        <authorList>
            <person name="Stamps B.W."/>
            <person name="Spear J.R."/>
        </authorList>
    </citation>
    <scope>NUCLEOTIDE SEQUENCE [LARGE SCALE GENOMIC DNA]</scope>
    <source>
        <strain evidence="1">Bin_54_1</strain>
    </source>
</reference>
<gene>
    <name evidence="1" type="ORF">E6Q60_10170</name>
</gene>
<comment type="caution">
    <text evidence="1">The sequence shown here is derived from an EMBL/GenBank/DDBJ whole genome shotgun (WGS) entry which is preliminary data.</text>
</comment>
<evidence type="ECO:0000313" key="2">
    <source>
        <dbReference type="Proteomes" id="UP000321055"/>
    </source>
</evidence>